<keyword evidence="2" id="KW-1185">Reference proteome</keyword>
<feature type="transmembrane region" description="Helical" evidence="1">
    <location>
        <begin position="48"/>
        <end position="70"/>
    </location>
</feature>
<reference evidence="2" key="1">
    <citation type="submission" date="2014-07" db="EMBL/GenBank/DDBJ databases">
        <authorList>
            <person name="Martin A.A"/>
            <person name="De Silva N."/>
        </authorList>
    </citation>
    <scope>NUCLEOTIDE SEQUENCE</scope>
</reference>
<dbReference type="Proteomes" id="UP000035680">
    <property type="component" value="Unassembled WGS sequence"/>
</dbReference>
<evidence type="ECO:0000313" key="2">
    <source>
        <dbReference type="Proteomes" id="UP000035680"/>
    </source>
</evidence>
<feature type="transmembrane region" description="Helical" evidence="1">
    <location>
        <begin position="85"/>
        <end position="107"/>
    </location>
</feature>
<evidence type="ECO:0000256" key="1">
    <source>
        <dbReference type="SAM" id="Phobius"/>
    </source>
</evidence>
<organism evidence="2 3">
    <name type="scientific">Strongyloides venezuelensis</name>
    <name type="common">Threadworm</name>
    <dbReference type="NCBI Taxonomy" id="75913"/>
    <lineage>
        <taxon>Eukaryota</taxon>
        <taxon>Metazoa</taxon>
        <taxon>Ecdysozoa</taxon>
        <taxon>Nematoda</taxon>
        <taxon>Chromadorea</taxon>
        <taxon>Rhabditida</taxon>
        <taxon>Tylenchina</taxon>
        <taxon>Panagrolaimomorpha</taxon>
        <taxon>Strongyloidoidea</taxon>
        <taxon>Strongyloididae</taxon>
        <taxon>Strongyloides</taxon>
    </lineage>
</organism>
<evidence type="ECO:0000313" key="3">
    <source>
        <dbReference type="WBParaSite" id="SVE_0529000.1"/>
    </source>
</evidence>
<proteinExistence type="predicted"/>
<accession>A0A0K0F8Y9</accession>
<keyword evidence="1" id="KW-0812">Transmembrane</keyword>
<keyword evidence="1" id="KW-0472">Membrane</keyword>
<dbReference type="AlphaFoldDB" id="A0A0K0F8Y9"/>
<protein>
    <submittedName>
        <fullName evidence="3">Uncharacterized protein</fullName>
    </submittedName>
</protein>
<name>A0A0K0F8Y9_STRVS</name>
<keyword evidence="1" id="KW-1133">Transmembrane helix</keyword>
<reference evidence="3" key="2">
    <citation type="submission" date="2015-08" db="UniProtKB">
        <authorList>
            <consortium name="WormBaseParasite"/>
        </authorList>
    </citation>
    <scope>IDENTIFICATION</scope>
</reference>
<sequence length="196" mass="22820">MDVTNKNNKAISKKLKKPLTFRDKIKLRHLELEPLCCMDSCLIRGGCLTIAVFEAIYISITSLLVVYIAYKYQLFNTTSSNSSTLIIYLSIIIFYNLVSCFFIALMLHGLLSFQKIYLWLHWNFDKTSLIFHIFMFSTTFFLLSTNHLKGKFSKENIALLFCFGFQVPLQFWSLSVVKRCSDYFNLLKILIKLGEN</sequence>
<feature type="transmembrane region" description="Helical" evidence="1">
    <location>
        <begin position="157"/>
        <end position="177"/>
    </location>
</feature>
<feature type="transmembrane region" description="Helical" evidence="1">
    <location>
        <begin position="128"/>
        <end position="145"/>
    </location>
</feature>
<dbReference type="WBParaSite" id="SVE_0529000.1">
    <property type="protein sequence ID" value="SVE_0529000.1"/>
    <property type="gene ID" value="SVE_0529000"/>
</dbReference>